<feature type="region of interest" description="Disordered" evidence="1">
    <location>
        <begin position="365"/>
        <end position="393"/>
    </location>
</feature>
<dbReference type="EMBL" id="PKRZ01000001">
    <property type="protein sequence ID" value="PLW61162.2"/>
    <property type="molecule type" value="Genomic_DNA"/>
</dbReference>
<organism evidence="4 5">
    <name type="scientific">Lactococcus lactis subsp. lactis</name>
    <name type="common">Streptococcus lactis</name>
    <dbReference type="NCBI Taxonomy" id="1360"/>
    <lineage>
        <taxon>Bacteria</taxon>
        <taxon>Bacillati</taxon>
        <taxon>Bacillota</taxon>
        <taxon>Bacilli</taxon>
        <taxon>Lactobacillales</taxon>
        <taxon>Streptococcaceae</taxon>
        <taxon>Lactococcus</taxon>
    </lineage>
</organism>
<evidence type="ECO:0000313" key="5">
    <source>
        <dbReference type="Proteomes" id="UP000234865"/>
    </source>
</evidence>
<reference evidence="5" key="1">
    <citation type="submission" date="2016-08" db="EMBL/GenBank/DDBJ databases">
        <title>Comparative genomics of Lactococcus lactis strain WFLU12 isolated from the gastrointestinal tract of wild olive flounder (Paralichythys olivaceus).</title>
        <authorList>
            <person name="Nguyen T.L."/>
            <person name="Kim D.-H."/>
        </authorList>
    </citation>
    <scope>NUCLEOTIDE SEQUENCE [LARGE SCALE GENOMIC DNA]</scope>
    <source>
        <strain evidence="5">WFLU12</strain>
    </source>
</reference>
<dbReference type="InterPro" id="IPR022038">
    <property type="entry name" value="Ig-like_bact"/>
</dbReference>
<proteinExistence type="predicted"/>
<dbReference type="NCBIfam" id="TIGR02167">
    <property type="entry name" value="Liste_lipo_26"/>
    <property type="match status" value="6"/>
</dbReference>
<dbReference type="InterPro" id="IPR013783">
    <property type="entry name" value="Ig-like_fold"/>
</dbReference>
<dbReference type="Pfam" id="PF07523">
    <property type="entry name" value="Big_3"/>
    <property type="match status" value="1"/>
</dbReference>
<dbReference type="Proteomes" id="UP000234865">
    <property type="component" value="Unassembled WGS sequence"/>
</dbReference>
<feature type="transmembrane region" description="Helical" evidence="2">
    <location>
        <begin position="421"/>
        <end position="440"/>
    </location>
</feature>
<comment type="caution">
    <text evidence="4">The sequence shown here is derived from an EMBL/GenBank/DDBJ whole genome shotgun (WGS) entry which is preliminary data.</text>
</comment>
<keyword evidence="2" id="KW-1133">Transmembrane helix</keyword>
<dbReference type="Gene3D" id="2.60.40.10">
    <property type="entry name" value="Immunoglobulins"/>
    <property type="match status" value="1"/>
</dbReference>
<dbReference type="InterPro" id="IPR032675">
    <property type="entry name" value="LRR_dom_sf"/>
</dbReference>
<dbReference type="Pfam" id="PF03382">
    <property type="entry name" value="DUF285"/>
    <property type="match status" value="2"/>
</dbReference>
<name>A0A2N5WG03_LACLL</name>
<dbReference type="InterPro" id="IPR005046">
    <property type="entry name" value="DUF285"/>
</dbReference>
<dbReference type="Gene3D" id="3.80.10.10">
    <property type="entry name" value="Ribonuclease Inhibitor"/>
    <property type="match status" value="1"/>
</dbReference>
<evidence type="ECO:0000259" key="3">
    <source>
        <dbReference type="Pfam" id="PF07523"/>
    </source>
</evidence>
<dbReference type="AlphaFoldDB" id="A0A2N5WG03"/>
<evidence type="ECO:0000313" key="4">
    <source>
        <dbReference type="EMBL" id="PLW61162.2"/>
    </source>
</evidence>
<sequence>MSYMFSGMKNLRNLNVSNFNTSQVTNMFAIFSSTSKLTSLDISTFNTSNITNMGSIFSDMSSLIELKLSGIDTQNVINFTNMFSGASSLSSLDLSDFNTSSAINMSSMFDGAKSLISLDISSFDPKSVTNMNSMFNSVESLTTLNVSSFNTSAVTSMNSMFANMKSLIEIDTTYFDTSKVGNMSYMFNGMKNLTYLNLSYIDNQNEYTQLFGFLEGTNKLQQLVLGPNLQLYSSVNLPEIFADDQFTGYWRNVGSGTLDCPQGTNILTSTELQNKYDGNSMADTYVWQKTKLSISANDSIIYVGDVWNPEDNFDSALDKDGTTVNFKDIEIDQNDLDTSKEGVYEVTYSFGGVTNTAKITVVNDNKDEIKNSENNNNNKSSNDSKGGMNKSDEQKNIDKNQIDENKTQDNLPVTASVETAVWEYLIGGLVIISALILYYLKKAKY</sequence>
<feature type="domain" description="Ig-like" evidence="3">
    <location>
        <begin position="295"/>
        <end position="361"/>
    </location>
</feature>
<dbReference type="InterPro" id="IPR011889">
    <property type="entry name" value="Liste_lipo_26"/>
</dbReference>
<dbReference type="SUPFAM" id="SSF52058">
    <property type="entry name" value="L domain-like"/>
    <property type="match status" value="1"/>
</dbReference>
<evidence type="ECO:0000256" key="1">
    <source>
        <dbReference type="SAM" id="MobiDB-lite"/>
    </source>
</evidence>
<gene>
    <name evidence="4" type="ORF">CYU10_002237</name>
</gene>
<evidence type="ECO:0000256" key="2">
    <source>
        <dbReference type="SAM" id="Phobius"/>
    </source>
</evidence>
<feature type="compositionally biased region" description="Low complexity" evidence="1">
    <location>
        <begin position="372"/>
        <end position="389"/>
    </location>
</feature>
<keyword evidence="2" id="KW-0472">Membrane</keyword>
<keyword evidence="2" id="KW-0812">Transmembrane</keyword>
<protein>
    <submittedName>
        <fullName evidence="4">Bacterial surface protein</fullName>
    </submittedName>
</protein>
<accession>A0A2N5WG03</accession>